<dbReference type="EMBL" id="LAZR01006356">
    <property type="protein sequence ID" value="KKM92716.1"/>
    <property type="molecule type" value="Genomic_DNA"/>
</dbReference>
<organism evidence="2">
    <name type="scientific">marine sediment metagenome</name>
    <dbReference type="NCBI Taxonomy" id="412755"/>
    <lineage>
        <taxon>unclassified sequences</taxon>
        <taxon>metagenomes</taxon>
        <taxon>ecological metagenomes</taxon>
    </lineage>
</organism>
<name>A0A0F9M054_9ZZZZ</name>
<accession>A0A0F9M054</accession>
<keyword evidence="1" id="KW-1133">Transmembrane helix</keyword>
<keyword evidence="1" id="KW-0812">Transmembrane</keyword>
<evidence type="ECO:0000256" key="1">
    <source>
        <dbReference type="SAM" id="Phobius"/>
    </source>
</evidence>
<feature type="transmembrane region" description="Helical" evidence="1">
    <location>
        <begin position="18"/>
        <end position="38"/>
    </location>
</feature>
<protein>
    <submittedName>
        <fullName evidence="2">Uncharacterized protein</fullName>
    </submittedName>
</protein>
<sequence>MQSIKVLPRHLTDRKSKLIIGVVAGLYLLAIPFLFYAYRLVPVEMTEAEFMGIKISAGAHGNLNYYAYYLFTKLVFTGAFAIWFLTCRYWWRWAILVPLSMCIFQIMGVINTSVSYIDEFDFWYSLPVVLPILIILIILSNRLRFYTQVLDLRDEIDQEIQKER</sequence>
<gene>
    <name evidence="2" type="ORF">LCGC14_1215660</name>
</gene>
<proteinExistence type="predicted"/>
<feature type="transmembrane region" description="Helical" evidence="1">
    <location>
        <begin position="93"/>
        <end position="110"/>
    </location>
</feature>
<keyword evidence="1" id="KW-0472">Membrane</keyword>
<feature type="transmembrane region" description="Helical" evidence="1">
    <location>
        <begin position="122"/>
        <end position="139"/>
    </location>
</feature>
<feature type="transmembrane region" description="Helical" evidence="1">
    <location>
        <begin position="66"/>
        <end position="86"/>
    </location>
</feature>
<reference evidence="2" key="1">
    <citation type="journal article" date="2015" name="Nature">
        <title>Complex archaea that bridge the gap between prokaryotes and eukaryotes.</title>
        <authorList>
            <person name="Spang A."/>
            <person name="Saw J.H."/>
            <person name="Jorgensen S.L."/>
            <person name="Zaremba-Niedzwiedzka K."/>
            <person name="Martijn J."/>
            <person name="Lind A.E."/>
            <person name="van Eijk R."/>
            <person name="Schleper C."/>
            <person name="Guy L."/>
            <person name="Ettema T.J."/>
        </authorList>
    </citation>
    <scope>NUCLEOTIDE SEQUENCE</scope>
</reference>
<comment type="caution">
    <text evidence="2">The sequence shown here is derived from an EMBL/GenBank/DDBJ whole genome shotgun (WGS) entry which is preliminary data.</text>
</comment>
<evidence type="ECO:0000313" key="2">
    <source>
        <dbReference type="EMBL" id="KKM92716.1"/>
    </source>
</evidence>
<dbReference type="AlphaFoldDB" id="A0A0F9M054"/>